<dbReference type="InterPro" id="IPR020795">
    <property type="entry name" value="ORC3"/>
</dbReference>
<evidence type="ECO:0000259" key="11">
    <source>
        <dbReference type="Pfam" id="PF07034"/>
    </source>
</evidence>
<dbReference type="InterPro" id="IPR045667">
    <property type="entry name" value="ORC3_N"/>
</dbReference>
<accession>A0A9N9QRA8</accession>
<proteinExistence type="inferred from homology"/>
<evidence type="ECO:0000259" key="12">
    <source>
        <dbReference type="Pfam" id="PF18137"/>
    </source>
</evidence>
<keyword evidence="6" id="KW-0238">DNA-binding</keyword>
<comment type="subcellular location">
    <subcellularLocation>
        <location evidence="1">Nucleus</location>
    </subcellularLocation>
</comment>
<dbReference type="InterPro" id="IPR040855">
    <property type="entry name" value="ORC_WH_C"/>
</dbReference>
<feature type="domain" description="Origin recognition complex subunit 3 insertion" evidence="13">
    <location>
        <begin position="183"/>
        <end position="417"/>
    </location>
</feature>
<evidence type="ECO:0000256" key="8">
    <source>
        <dbReference type="ARBA" id="ARBA00026084"/>
    </source>
</evidence>
<dbReference type="AlphaFoldDB" id="A0A9N9QRA8"/>
<dbReference type="Pfam" id="PF07034">
    <property type="entry name" value="ORC3_N"/>
    <property type="match status" value="1"/>
</dbReference>
<evidence type="ECO:0000256" key="10">
    <source>
        <dbReference type="SAM" id="Phobius"/>
    </source>
</evidence>
<evidence type="ECO:0000313" key="14">
    <source>
        <dbReference type="EMBL" id="CAG9771445.1"/>
    </source>
</evidence>
<keyword evidence="10" id="KW-1133">Transmembrane helix</keyword>
<feature type="domain" description="Origin recognition complex subunit 3 N-terminal" evidence="11">
    <location>
        <begin position="7"/>
        <end position="168"/>
    </location>
</feature>
<comment type="function">
    <text evidence="9">Component of the origin recognition complex (ORC) that binds origins of replication. DNA-binding is ATP-dependent. The specific DNA sequences that define origins of replication have not been identified yet. ORC is required to assemble the pre-replication complex necessary to initiate DNA replication. Binds histone H3 and H4 trimethylation marks H3K9me3, H3K27me3 and H4K20me3.</text>
</comment>
<comment type="subunit">
    <text evidence="8">Component of ORC, a complex composed of at least 6 subunits: ORC1, ORC2, ORC3, ORC4, ORC5 and ORC6. ORC is regulated in a cell-cycle dependent manner. It is sequentially assembled at the exit from anaphase of mitosis and disassembled as cells enter S phase.</text>
</comment>
<evidence type="ECO:0000313" key="15">
    <source>
        <dbReference type="Proteomes" id="UP001152799"/>
    </source>
</evidence>
<gene>
    <name evidence="14" type="ORF">CEUTPL_LOCUS11877</name>
</gene>
<organism evidence="14 15">
    <name type="scientific">Ceutorhynchus assimilis</name>
    <name type="common">cabbage seed weevil</name>
    <dbReference type="NCBI Taxonomy" id="467358"/>
    <lineage>
        <taxon>Eukaryota</taxon>
        <taxon>Metazoa</taxon>
        <taxon>Ecdysozoa</taxon>
        <taxon>Arthropoda</taxon>
        <taxon>Hexapoda</taxon>
        <taxon>Insecta</taxon>
        <taxon>Pterygota</taxon>
        <taxon>Neoptera</taxon>
        <taxon>Endopterygota</taxon>
        <taxon>Coleoptera</taxon>
        <taxon>Polyphaga</taxon>
        <taxon>Cucujiformia</taxon>
        <taxon>Curculionidae</taxon>
        <taxon>Ceutorhynchinae</taxon>
        <taxon>Ceutorhynchus</taxon>
    </lineage>
</organism>
<dbReference type="GO" id="GO:0006270">
    <property type="term" value="P:DNA replication initiation"/>
    <property type="evidence" value="ECO:0007669"/>
    <property type="project" value="TreeGrafter"/>
</dbReference>
<reference evidence="14" key="1">
    <citation type="submission" date="2022-01" db="EMBL/GenBank/DDBJ databases">
        <authorList>
            <person name="King R."/>
        </authorList>
    </citation>
    <scope>NUCLEOTIDE SEQUENCE</scope>
</reference>
<dbReference type="Pfam" id="PF18137">
    <property type="entry name" value="WHD_ORC"/>
    <property type="match status" value="1"/>
</dbReference>
<evidence type="ECO:0000259" key="13">
    <source>
        <dbReference type="Pfam" id="PF19675"/>
    </source>
</evidence>
<evidence type="ECO:0000256" key="5">
    <source>
        <dbReference type="ARBA" id="ARBA00022705"/>
    </source>
</evidence>
<evidence type="ECO:0000256" key="3">
    <source>
        <dbReference type="ARBA" id="ARBA00019085"/>
    </source>
</evidence>
<dbReference type="PANTHER" id="PTHR12748:SF0">
    <property type="entry name" value="ORIGIN RECOGNITION COMPLEX SUBUNIT 3"/>
    <property type="match status" value="1"/>
</dbReference>
<dbReference type="EMBL" id="OU892283">
    <property type="protein sequence ID" value="CAG9771445.1"/>
    <property type="molecule type" value="Genomic_DNA"/>
</dbReference>
<dbReference type="Pfam" id="PF19675">
    <property type="entry name" value="ORC3_ins"/>
    <property type="match status" value="1"/>
</dbReference>
<keyword evidence="10" id="KW-0472">Membrane</keyword>
<dbReference type="GO" id="GO:0005664">
    <property type="term" value="C:nuclear origin of replication recognition complex"/>
    <property type="evidence" value="ECO:0007669"/>
    <property type="project" value="InterPro"/>
</dbReference>
<evidence type="ECO:0000256" key="7">
    <source>
        <dbReference type="ARBA" id="ARBA00023242"/>
    </source>
</evidence>
<evidence type="ECO:0000256" key="2">
    <source>
        <dbReference type="ARBA" id="ARBA00010977"/>
    </source>
</evidence>
<keyword evidence="5" id="KW-0235">DNA replication</keyword>
<evidence type="ECO:0000256" key="9">
    <source>
        <dbReference type="ARBA" id="ARBA00045241"/>
    </source>
</evidence>
<evidence type="ECO:0000256" key="1">
    <source>
        <dbReference type="ARBA" id="ARBA00004123"/>
    </source>
</evidence>
<keyword evidence="4" id="KW-0597">Phosphoprotein</keyword>
<keyword evidence="15" id="KW-1185">Reference proteome</keyword>
<protein>
    <recommendedName>
        <fullName evidence="3">Origin recognition complex subunit 3</fullName>
    </recommendedName>
</protein>
<dbReference type="CDD" id="cd20704">
    <property type="entry name" value="Orc3"/>
    <property type="match status" value="2"/>
</dbReference>
<feature type="transmembrane region" description="Helical" evidence="10">
    <location>
        <begin position="57"/>
        <end position="77"/>
    </location>
</feature>
<keyword evidence="10" id="KW-0812">Transmembrane</keyword>
<sequence length="544" mass="63688">MIDDIEDYTSNLKNSDFSLPLLQNWYKHMYPVNAEKKVLVVIVPDFESFSTEVLQRFILIISLYIAKLPFVFVFGIATSINTLHTSFPYHVTSKTNIKVFKCEPSTVHLNKILEGVFFSPFCPFQLGNNVFDLFTEIFLYYDFSVQNFVQNIKYAMMEHFCYGNAMALCQVEKKDVKEVLTIFTHEDFENVRHLLSFRAFVESEPYTNRILLIIDDEYFKVRVFEKIVIIQRYIKRLHIFLKCLYTLVSDLPGAPLGKNYREIYAHAVHKPIVKSNEYAKCLQLLNFQSKDNLCAKLMSIKDIISEYINRKTKKTQLKDFFNKICGFIDLLNTLDSLSPEANEEIEKMECDNTEMDKVADRRGFKSTLFSRSQQKAEPLNKYELIREEILYYLTKHFEMFLVQPSTMPFYEIFFFDDISIKSKIIGMHRSAIHNALNDPNQYLQCNCCEISNCQIIKATMPDICIAYKLHLECGKMINLYDWLQAFLYIVDPKDSDDLDDKPSKVVDPELQARFTQAVAELEYLGFIKKSKRKADHVERLTWGG</sequence>
<name>A0A9N9QRA8_9CUCU</name>
<keyword evidence="7" id="KW-0539">Nucleus</keyword>
<dbReference type="OrthoDB" id="10265211at2759"/>
<dbReference type="GO" id="GO:0005656">
    <property type="term" value="C:nuclear pre-replicative complex"/>
    <property type="evidence" value="ECO:0007669"/>
    <property type="project" value="TreeGrafter"/>
</dbReference>
<comment type="similarity">
    <text evidence="2">Belongs to the ORC3 family.</text>
</comment>
<evidence type="ECO:0000256" key="6">
    <source>
        <dbReference type="ARBA" id="ARBA00023125"/>
    </source>
</evidence>
<dbReference type="GO" id="GO:0003688">
    <property type="term" value="F:DNA replication origin binding"/>
    <property type="evidence" value="ECO:0007669"/>
    <property type="project" value="TreeGrafter"/>
</dbReference>
<feature type="domain" description="Origin recognition complex subunit 3 winged helix C-terminal" evidence="12">
    <location>
        <begin position="429"/>
        <end position="542"/>
    </location>
</feature>
<dbReference type="PANTHER" id="PTHR12748">
    <property type="entry name" value="ORIGIN RECOGNITION COMPLEX SUBUNIT 3"/>
    <property type="match status" value="1"/>
</dbReference>
<evidence type="ECO:0000256" key="4">
    <source>
        <dbReference type="ARBA" id="ARBA00022553"/>
    </source>
</evidence>
<dbReference type="InterPro" id="IPR045663">
    <property type="entry name" value="ORC3_ins"/>
</dbReference>
<dbReference type="GO" id="GO:0031261">
    <property type="term" value="C:DNA replication preinitiation complex"/>
    <property type="evidence" value="ECO:0007669"/>
    <property type="project" value="TreeGrafter"/>
</dbReference>
<dbReference type="Proteomes" id="UP001152799">
    <property type="component" value="Chromosome 7"/>
</dbReference>